<proteinExistence type="predicted"/>
<name>A0A8S9YCT7_9TREM</name>
<evidence type="ECO:0000313" key="1">
    <source>
        <dbReference type="EMBL" id="KAF7234102.1"/>
    </source>
</evidence>
<dbReference type="Proteomes" id="UP000822476">
    <property type="component" value="Unassembled WGS sequence"/>
</dbReference>
<evidence type="ECO:0000313" key="2">
    <source>
        <dbReference type="Proteomes" id="UP000822476"/>
    </source>
</evidence>
<reference evidence="1" key="1">
    <citation type="submission" date="2019-07" db="EMBL/GenBank/DDBJ databases">
        <title>Annotation for the trematode Paragonimus miyazaki's.</title>
        <authorList>
            <person name="Choi Y.-J."/>
        </authorList>
    </citation>
    <scope>NUCLEOTIDE SEQUENCE</scope>
    <source>
        <strain evidence="1">Japan</strain>
    </source>
</reference>
<dbReference type="EMBL" id="JTDE01012748">
    <property type="protein sequence ID" value="KAF7234102.1"/>
    <property type="molecule type" value="Genomic_DNA"/>
</dbReference>
<keyword evidence="2" id="KW-1185">Reference proteome</keyword>
<organism evidence="1 2">
    <name type="scientific">Paragonimus skrjabini miyazakii</name>
    <dbReference type="NCBI Taxonomy" id="59628"/>
    <lineage>
        <taxon>Eukaryota</taxon>
        <taxon>Metazoa</taxon>
        <taxon>Spiralia</taxon>
        <taxon>Lophotrochozoa</taxon>
        <taxon>Platyhelminthes</taxon>
        <taxon>Trematoda</taxon>
        <taxon>Digenea</taxon>
        <taxon>Plagiorchiida</taxon>
        <taxon>Troglotremata</taxon>
        <taxon>Troglotrematidae</taxon>
        <taxon>Paragonimus</taxon>
    </lineage>
</organism>
<gene>
    <name evidence="1" type="ORF">EG68_12287</name>
</gene>
<dbReference type="AlphaFoldDB" id="A0A8S9YCT7"/>
<sequence length="47" mass="5463">MTLVILGLKRLLSSRAFLRDFNGIRAYGLLLFALRPLTVRHILHSWL</sequence>
<accession>A0A8S9YCT7</accession>
<comment type="caution">
    <text evidence="1">The sequence shown here is derived from an EMBL/GenBank/DDBJ whole genome shotgun (WGS) entry which is preliminary data.</text>
</comment>
<protein>
    <submittedName>
        <fullName evidence="1">Uncharacterized protein</fullName>
    </submittedName>
</protein>